<feature type="region of interest" description="Disordered" evidence="1">
    <location>
        <begin position="13"/>
        <end position="63"/>
    </location>
</feature>
<comment type="caution">
    <text evidence="2">The sequence shown here is derived from an EMBL/GenBank/DDBJ whole genome shotgun (WGS) entry which is preliminary data.</text>
</comment>
<keyword evidence="3" id="KW-1185">Reference proteome</keyword>
<dbReference type="AlphaFoldDB" id="A0A8H7ZD61"/>
<gene>
    <name evidence="2" type="ORF">I9W82_005680</name>
</gene>
<feature type="compositionally biased region" description="Polar residues" evidence="1">
    <location>
        <begin position="37"/>
        <end position="53"/>
    </location>
</feature>
<name>A0A8H7ZD61_9ASCO</name>
<accession>A0A8H7ZD61</accession>
<organism evidence="2 3">
    <name type="scientific">Candida metapsilosis</name>
    <dbReference type="NCBI Taxonomy" id="273372"/>
    <lineage>
        <taxon>Eukaryota</taxon>
        <taxon>Fungi</taxon>
        <taxon>Dikarya</taxon>
        <taxon>Ascomycota</taxon>
        <taxon>Saccharomycotina</taxon>
        <taxon>Pichiomycetes</taxon>
        <taxon>Debaryomycetaceae</taxon>
        <taxon>Candida/Lodderomyces clade</taxon>
        <taxon>Candida</taxon>
    </lineage>
</organism>
<evidence type="ECO:0000313" key="3">
    <source>
        <dbReference type="Proteomes" id="UP000669133"/>
    </source>
</evidence>
<dbReference type="Proteomes" id="UP000669133">
    <property type="component" value="Unassembled WGS sequence"/>
</dbReference>
<reference evidence="2 3" key="1">
    <citation type="submission" date="2020-12" db="EMBL/GenBank/DDBJ databases">
        <title>Effect of drift, selection, and recombination on the evolution of hybrid genomes in Candida yeast pathogens.</title>
        <authorList>
            <person name="Mixao V."/>
            <person name="Ksiezopolska E."/>
            <person name="Saus E."/>
            <person name="Boekhout T."/>
            <person name="Gacser A."/>
            <person name="Gabaldon T."/>
        </authorList>
    </citation>
    <scope>NUCLEOTIDE SEQUENCE [LARGE SCALE GENOMIC DNA]</scope>
    <source>
        <strain evidence="2 3">BP57</strain>
    </source>
</reference>
<dbReference type="EMBL" id="JAEOAQ010000009">
    <property type="protein sequence ID" value="KAG5416716.1"/>
    <property type="molecule type" value="Genomic_DNA"/>
</dbReference>
<dbReference type="RefSeq" id="XP_067545832.1">
    <property type="nucleotide sequence ID" value="XM_067694883.1"/>
</dbReference>
<sequence length="248" mass="29502">MWRRLGFGDATITNEPTIDYNKTSSSFTRTPSKRRTSSQAQDSRLSDDLSSTPNRHRDQWDSDDEEEFNRYRFDYTRNLNFDTFDLDDDLRRDTEMIREWTRESSLRNKSLRTDAIDDTHYSLPQRFPGKYQTNDVVNESKDAVSGSQIDREIQKLKKELQDQQDEEDLMPGASIVPHLTELTITVQNQTEYLTRLKQHVELSDEQDTTEAKYQTLKEEYLKELVKMEKLYTCYYNLLEKYLEKNKKS</sequence>
<evidence type="ECO:0000256" key="1">
    <source>
        <dbReference type="SAM" id="MobiDB-lite"/>
    </source>
</evidence>
<evidence type="ECO:0000313" key="2">
    <source>
        <dbReference type="EMBL" id="KAG5416716.1"/>
    </source>
</evidence>
<dbReference type="GeneID" id="93654309"/>
<feature type="compositionally biased region" description="Polar residues" evidence="1">
    <location>
        <begin position="13"/>
        <end position="30"/>
    </location>
</feature>
<dbReference type="OrthoDB" id="4023614at2759"/>
<protein>
    <submittedName>
        <fullName evidence="2">Uncharacterized protein</fullName>
    </submittedName>
</protein>
<proteinExistence type="predicted"/>